<dbReference type="CDD" id="cd07719">
    <property type="entry name" value="arylsulfatase_AtsA-like_MBL-fold"/>
    <property type="match status" value="1"/>
</dbReference>
<evidence type="ECO:0000256" key="2">
    <source>
        <dbReference type="ARBA" id="ARBA00022801"/>
    </source>
</evidence>
<dbReference type="Pfam" id="PF12706">
    <property type="entry name" value="Lactamase_B_2"/>
    <property type="match status" value="1"/>
</dbReference>
<keyword evidence="1" id="KW-0255">Endonuclease</keyword>
<sequence>MTESAMPTLAHLGGTQALTTTPVVGDPAQVRPQVFVPGTEELATGEIRVTVLGSGDPWIRRSQASGSLLIEVGNPERDFFFFDLGSGSVANFTALSLPLESTTKVFLSHLHADHIGDIPGLLGSMAKVGRVDPVEIWGGANEDPDLGLTAFVEHMGKAMAWDTASIRGVRPSTGFAMVGHEIPFDRPETVYERNGVTVSCFPAIHGLSGAVGYSVSYAGLKVVFSGDTRPCRHVVEAAVGADLLIHECFQSPAVLARAAGLPLEAALNITRSAHTIPDQMGKILDLTKPRMGALWHLDVTPGVDSVFDEVGAHYSGPVTVSQDFTVFNVTSDAVVARQAKVNDAAQPVHGPSQTSPELDPLPTPPTWWAEALLDL</sequence>
<protein>
    <submittedName>
        <fullName evidence="5">Guanitoxin biosynthesis MBL fold metallo-hydrolase GntH</fullName>
    </submittedName>
</protein>
<evidence type="ECO:0000259" key="4">
    <source>
        <dbReference type="Pfam" id="PF12706"/>
    </source>
</evidence>
<dbReference type="InterPro" id="IPR001279">
    <property type="entry name" value="Metallo-B-lactamas"/>
</dbReference>
<dbReference type="EMBL" id="JBHSKD010000029">
    <property type="protein sequence ID" value="MFC5179529.1"/>
    <property type="molecule type" value="Genomic_DNA"/>
</dbReference>
<gene>
    <name evidence="5" type="primary">gntH</name>
    <name evidence="5" type="ORF">ACFPGP_22850</name>
</gene>
<dbReference type="InterPro" id="IPR036866">
    <property type="entry name" value="RibonucZ/Hydroxyglut_hydro"/>
</dbReference>
<feature type="region of interest" description="Disordered" evidence="3">
    <location>
        <begin position="342"/>
        <end position="364"/>
    </location>
</feature>
<dbReference type="PANTHER" id="PTHR46018">
    <property type="entry name" value="ZINC PHOSPHODIESTERASE ELAC PROTEIN 1"/>
    <property type="match status" value="1"/>
</dbReference>
<evidence type="ECO:0000256" key="3">
    <source>
        <dbReference type="SAM" id="MobiDB-lite"/>
    </source>
</evidence>
<name>A0ABW0BQ46_9ACTN</name>
<dbReference type="InterPro" id="IPR044094">
    <property type="entry name" value="AtsA-like_MBL-fold"/>
</dbReference>
<dbReference type="Gene3D" id="3.60.15.10">
    <property type="entry name" value="Ribonuclease Z/Hydroxyacylglutathione hydrolase-like"/>
    <property type="match status" value="1"/>
</dbReference>
<comment type="caution">
    <text evidence="5">The sequence shown here is derived from an EMBL/GenBank/DDBJ whole genome shotgun (WGS) entry which is preliminary data.</text>
</comment>
<accession>A0ABW0BQ46</accession>
<dbReference type="RefSeq" id="WP_378593790.1">
    <property type="nucleotide sequence ID" value="NZ_JBHSKD010000029.1"/>
</dbReference>
<dbReference type="PANTHER" id="PTHR46018:SF2">
    <property type="entry name" value="ZINC PHOSPHODIESTERASE ELAC PROTEIN 1"/>
    <property type="match status" value="1"/>
</dbReference>
<dbReference type="SUPFAM" id="SSF56281">
    <property type="entry name" value="Metallo-hydrolase/oxidoreductase"/>
    <property type="match status" value="1"/>
</dbReference>
<dbReference type="NCBIfam" id="NF041257">
    <property type="entry name" value="GntH_guanitoxin"/>
    <property type="match status" value="1"/>
</dbReference>
<proteinExistence type="predicted"/>
<feature type="domain" description="Metallo-beta-lactamase" evidence="4">
    <location>
        <begin position="101"/>
        <end position="292"/>
    </location>
</feature>
<keyword evidence="1" id="KW-0540">Nuclease</keyword>
<evidence type="ECO:0000256" key="1">
    <source>
        <dbReference type="ARBA" id="ARBA00022759"/>
    </source>
</evidence>
<organism evidence="5 6">
    <name type="scientific">Nocardioides taihuensis</name>
    <dbReference type="NCBI Taxonomy" id="1835606"/>
    <lineage>
        <taxon>Bacteria</taxon>
        <taxon>Bacillati</taxon>
        <taxon>Actinomycetota</taxon>
        <taxon>Actinomycetes</taxon>
        <taxon>Propionibacteriales</taxon>
        <taxon>Nocardioidaceae</taxon>
        <taxon>Nocardioides</taxon>
    </lineage>
</organism>
<evidence type="ECO:0000313" key="5">
    <source>
        <dbReference type="EMBL" id="MFC5179529.1"/>
    </source>
</evidence>
<keyword evidence="2" id="KW-0378">Hydrolase</keyword>
<keyword evidence="6" id="KW-1185">Reference proteome</keyword>
<evidence type="ECO:0000313" key="6">
    <source>
        <dbReference type="Proteomes" id="UP001596087"/>
    </source>
</evidence>
<reference evidence="6" key="1">
    <citation type="journal article" date="2019" name="Int. J. Syst. Evol. Microbiol.">
        <title>The Global Catalogue of Microorganisms (GCM) 10K type strain sequencing project: providing services to taxonomists for standard genome sequencing and annotation.</title>
        <authorList>
            <consortium name="The Broad Institute Genomics Platform"/>
            <consortium name="The Broad Institute Genome Sequencing Center for Infectious Disease"/>
            <person name="Wu L."/>
            <person name="Ma J."/>
        </authorList>
    </citation>
    <scope>NUCLEOTIDE SEQUENCE [LARGE SCALE GENOMIC DNA]</scope>
    <source>
        <strain evidence="6">DFY41</strain>
    </source>
</reference>
<dbReference type="Proteomes" id="UP001596087">
    <property type="component" value="Unassembled WGS sequence"/>
</dbReference>